<feature type="domain" description="ADF-H" evidence="1">
    <location>
        <begin position="2"/>
        <end position="144"/>
    </location>
</feature>
<comment type="caution">
    <text evidence="2">The sequence shown here is derived from an EMBL/GenBank/DDBJ whole genome shotgun (WGS) entry which is preliminary data.</text>
</comment>
<evidence type="ECO:0000259" key="1">
    <source>
        <dbReference type="PROSITE" id="PS51263"/>
    </source>
</evidence>
<dbReference type="PANTHER" id="PTHR10829:SF20">
    <property type="entry name" value="ADF-H DOMAIN-CONTAINING PROTEIN"/>
    <property type="match status" value="1"/>
</dbReference>
<dbReference type="InterPro" id="IPR029006">
    <property type="entry name" value="ADF-H/Gelsolin-like_dom_sf"/>
</dbReference>
<evidence type="ECO:0000313" key="2">
    <source>
        <dbReference type="EMBL" id="KAK5575585.1"/>
    </source>
</evidence>
<dbReference type="AlphaFoldDB" id="A0AAN7YWK8"/>
<name>A0AAN7YWK8_9MYCE</name>
<accession>A0AAN7YWK8</accession>
<dbReference type="GO" id="GO:0005884">
    <property type="term" value="C:actin filament"/>
    <property type="evidence" value="ECO:0007669"/>
    <property type="project" value="TreeGrafter"/>
</dbReference>
<dbReference type="SUPFAM" id="SSF55753">
    <property type="entry name" value="Actin depolymerizing proteins"/>
    <property type="match status" value="1"/>
</dbReference>
<dbReference type="GO" id="GO:0030833">
    <property type="term" value="P:regulation of actin filament polymerization"/>
    <property type="evidence" value="ECO:0007669"/>
    <property type="project" value="TreeGrafter"/>
</dbReference>
<dbReference type="Proteomes" id="UP001344447">
    <property type="component" value="Unassembled WGS sequence"/>
</dbReference>
<dbReference type="Gene3D" id="3.40.20.10">
    <property type="entry name" value="Severin"/>
    <property type="match status" value="1"/>
</dbReference>
<dbReference type="GO" id="GO:0030427">
    <property type="term" value="C:site of polarized growth"/>
    <property type="evidence" value="ECO:0007669"/>
    <property type="project" value="TreeGrafter"/>
</dbReference>
<dbReference type="CDD" id="cd11282">
    <property type="entry name" value="ADF_coactosin_like"/>
    <property type="match status" value="1"/>
</dbReference>
<evidence type="ECO:0000313" key="3">
    <source>
        <dbReference type="Proteomes" id="UP001344447"/>
    </source>
</evidence>
<reference evidence="2 3" key="1">
    <citation type="submission" date="2023-11" db="EMBL/GenBank/DDBJ databases">
        <title>Dfirmibasis_genome.</title>
        <authorList>
            <person name="Edelbroek B."/>
            <person name="Kjellin J."/>
            <person name="Jerlstrom-Hultqvist J."/>
            <person name="Soderbom F."/>
        </authorList>
    </citation>
    <scope>NUCLEOTIDE SEQUENCE [LARGE SCALE GENOMIC DNA]</scope>
    <source>
        <strain evidence="2 3">TNS-C-14</strain>
    </source>
</reference>
<dbReference type="PANTHER" id="PTHR10829">
    <property type="entry name" value="CORTACTIN AND DREBRIN"/>
    <property type="match status" value="1"/>
</dbReference>
<dbReference type="PROSITE" id="PS51263">
    <property type="entry name" value="ADF_H"/>
    <property type="match status" value="1"/>
</dbReference>
<sequence>MSVTVANQQELNEALATFKNSQNGHWLLVTYKTPTQLQYKASGEGLESLAAELGDKEIAYYLIRLVYNSNDAGFKDAVIGEAANTKDIYVNWIGSGVGIIEKGKKKTHSGDAQALLSPHHSTLVQTSKDLNGNFTEAIIKDRSGPLSGSHIID</sequence>
<dbReference type="EMBL" id="JAVFKY010000005">
    <property type="protein sequence ID" value="KAK5575585.1"/>
    <property type="molecule type" value="Genomic_DNA"/>
</dbReference>
<dbReference type="GO" id="GO:0030864">
    <property type="term" value="C:cortical actin cytoskeleton"/>
    <property type="evidence" value="ECO:0007669"/>
    <property type="project" value="TreeGrafter"/>
</dbReference>
<dbReference type="GO" id="GO:0051015">
    <property type="term" value="F:actin filament binding"/>
    <property type="evidence" value="ECO:0007669"/>
    <property type="project" value="TreeGrafter"/>
</dbReference>
<proteinExistence type="predicted"/>
<dbReference type="InterPro" id="IPR002108">
    <property type="entry name" value="ADF-H"/>
</dbReference>
<dbReference type="Pfam" id="PF00241">
    <property type="entry name" value="Cofilin_ADF"/>
    <property type="match status" value="1"/>
</dbReference>
<keyword evidence="3" id="KW-1185">Reference proteome</keyword>
<dbReference type="FunFam" id="3.40.20.10:FF:000092">
    <property type="entry name" value="Uncharacterized protein"/>
    <property type="match status" value="1"/>
</dbReference>
<protein>
    <recommendedName>
        <fullName evidence="1">ADF-H domain-containing protein</fullName>
    </recommendedName>
</protein>
<organism evidence="2 3">
    <name type="scientific">Dictyostelium firmibasis</name>
    <dbReference type="NCBI Taxonomy" id="79012"/>
    <lineage>
        <taxon>Eukaryota</taxon>
        <taxon>Amoebozoa</taxon>
        <taxon>Evosea</taxon>
        <taxon>Eumycetozoa</taxon>
        <taxon>Dictyostelia</taxon>
        <taxon>Dictyosteliales</taxon>
        <taxon>Dictyosteliaceae</taxon>
        <taxon>Dictyostelium</taxon>
    </lineage>
</organism>
<gene>
    <name evidence="2" type="ORF">RB653_006718</name>
</gene>